<evidence type="ECO:0000313" key="6">
    <source>
        <dbReference type="EMBL" id="CAJ0576292.1"/>
    </source>
</evidence>
<dbReference type="PANTHER" id="PTHR43757">
    <property type="entry name" value="AMINOMETHYLTRANSFERASE"/>
    <property type="match status" value="1"/>
</dbReference>
<dbReference type="SUPFAM" id="SSF54373">
    <property type="entry name" value="FAD-linked reductases, C-terminal domain"/>
    <property type="match status" value="1"/>
</dbReference>
<evidence type="ECO:0000259" key="4">
    <source>
        <dbReference type="Pfam" id="PF08669"/>
    </source>
</evidence>
<name>A0AA36CXT9_9BILA</name>
<dbReference type="InterPro" id="IPR028896">
    <property type="entry name" value="GcvT/YgfZ/DmdA"/>
</dbReference>
<dbReference type="Proteomes" id="UP001177023">
    <property type="component" value="Unassembled WGS sequence"/>
</dbReference>
<reference evidence="6" key="1">
    <citation type="submission" date="2023-06" db="EMBL/GenBank/DDBJ databases">
        <authorList>
            <person name="Delattre M."/>
        </authorList>
    </citation>
    <scope>NUCLEOTIDE SEQUENCE</scope>
    <source>
        <strain evidence="6">AF72</strain>
    </source>
</reference>
<dbReference type="EMBL" id="CATQJA010002643">
    <property type="protein sequence ID" value="CAJ0576292.1"/>
    <property type="molecule type" value="Genomic_DNA"/>
</dbReference>
<dbReference type="Gene3D" id="2.40.30.110">
    <property type="entry name" value="Aminomethyltransferase beta-barrel domains"/>
    <property type="match status" value="1"/>
</dbReference>
<dbReference type="SUPFAM" id="SSF101790">
    <property type="entry name" value="Aminomethyltransferase beta-barrel domain"/>
    <property type="match status" value="1"/>
</dbReference>
<dbReference type="Pfam" id="PF01571">
    <property type="entry name" value="GCV_T"/>
    <property type="match status" value="1"/>
</dbReference>
<dbReference type="GO" id="GO:0005739">
    <property type="term" value="C:mitochondrion"/>
    <property type="evidence" value="ECO:0007669"/>
    <property type="project" value="TreeGrafter"/>
</dbReference>
<evidence type="ECO:0000313" key="7">
    <source>
        <dbReference type="Proteomes" id="UP001177023"/>
    </source>
</evidence>
<dbReference type="Pfam" id="PF01266">
    <property type="entry name" value="DAO"/>
    <property type="match status" value="1"/>
</dbReference>
<proteinExistence type="inferred from homology"/>
<dbReference type="Gene3D" id="3.50.50.60">
    <property type="entry name" value="FAD/NAD(P)-binding domain"/>
    <property type="match status" value="1"/>
</dbReference>
<protein>
    <recommendedName>
        <fullName evidence="8">Dimethylglycine dehydrogenase</fullName>
    </recommendedName>
</protein>
<gene>
    <name evidence="6" type="ORF">MSPICULIGERA_LOCUS14587</name>
</gene>
<feature type="domain" description="Aminomethyltransferase C-terminal" evidence="4">
    <location>
        <begin position="776"/>
        <end position="838"/>
    </location>
</feature>
<keyword evidence="7" id="KW-1185">Reference proteome</keyword>
<dbReference type="Gene3D" id="3.30.9.10">
    <property type="entry name" value="D-Amino Acid Oxidase, subunit A, domain 2"/>
    <property type="match status" value="1"/>
</dbReference>
<feature type="domain" description="FAD dependent oxidoreductase central" evidence="5">
    <location>
        <begin position="399"/>
        <end position="442"/>
    </location>
</feature>
<dbReference type="InterPro" id="IPR013977">
    <property type="entry name" value="GcvT_C"/>
</dbReference>
<dbReference type="Gene3D" id="3.30.70.1400">
    <property type="entry name" value="Aminomethyltransferase beta-barrel domains"/>
    <property type="match status" value="1"/>
</dbReference>
<feature type="domain" description="FAD dependent oxidoreductase" evidence="2">
    <location>
        <begin position="34"/>
        <end position="396"/>
    </location>
</feature>
<dbReference type="SUPFAM" id="SSF51905">
    <property type="entry name" value="FAD/NAD(P)-binding domain"/>
    <property type="match status" value="1"/>
</dbReference>
<comment type="similarity">
    <text evidence="1">Belongs to the GcvT family.</text>
</comment>
<dbReference type="Pfam" id="PF16350">
    <property type="entry name" value="FAO_M"/>
    <property type="match status" value="1"/>
</dbReference>
<evidence type="ECO:0000259" key="3">
    <source>
        <dbReference type="Pfam" id="PF01571"/>
    </source>
</evidence>
<evidence type="ECO:0000256" key="1">
    <source>
        <dbReference type="ARBA" id="ARBA00008609"/>
    </source>
</evidence>
<dbReference type="Gene3D" id="3.30.1360.120">
    <property type="entry name" value="Probable tRNA modification gtpase trme, domain 1"/>
    <property type="match status" value="1"/>
</dbReference>
<dbReference type="InterPro" id="IPR006076">
    <property type="entry name" value="FAD-dep_OxRdtase"/>
</dbReference>
<feature type="non-terminal residue" evidence="6">
    <location>
        <position position="1"/>
    </location>
</feature>
<evidence type="ECO:0008006" key="8">
    <source>
        <dbReference type="Google" id="ProtNLM"/>
    </source>
</evidence>
<dbReference type="AlphaFoldDB" id="A0AA36CXT9"/>
<dbReference type="InterPro" id="IPR029043">
    <property type="entry name" value="GcvT/YgfZ_C"/>
</dbReference>
<dbReference type="InterPro" id="IPR032503">
    <property type="entry name" value="FAO_M"/>
</dbReference>
<dbReference type="InterPro" id="IPR036188">
    <property type="entry name" value="FAD/NAD-bd_sf"/>
</dbReference>
<dbReference type="PANTHER" id="PTHR43757:SF2">
    <property type="entry name" value="AMINOMETHYLTRANSFERASE, MITOCHONDRIAL"/>
    <property type="match status" value="1"/>
</dbReference>
<sequence>MLRTHIRGASGAFRTRAHTILQHREASTHHAFAVVLGSGVAGSSLTYHLTKRGIKDVLLLDKGASGTAAATSFHSPGLVSASHPAHRYKPILAYSVELYKKLEEETGEKVHFERPGTIRLATNQTRLDEFKRYIARDYYKEGDVCKTELLSPEQVIDKASVLNKERILGGLYTSDDGYVNAKGLNRAFIAGTEKGGGKVLDEAIPEFIRYDREKSEWLVGLKDGTLIHTKNLVNAGGIWANDIARLTGHSLPVVIAEHQYAVLTPKESPPNVLPALIDHDSTFYVRKTSDGKYLFGGFESIDKVVFREDWIKSGVPKGGSKLIEPHFYKLDEAFEEAKSLIPALRDAEVEAKAAVFSMSPDGYPLVGPYEKNYWLSTGFLDGVSSAGGIGRYLADWMVDGEPPSELFDTDASRYDIWADRKFIVEKSRETYSMYYNWSYTNRRGARPTERVSGIYGRLKRDGGHFGYRNGWEVSNHFNVAQQFRLEDNVAPDATDFHFQGTLPSLIREYEMVTNKCGLIDLSWKGKIEVKGKDASELMEYAMAGPVPALGKIGSGLMLTRKGRLLAPLKIFHYDSARSQFMVLTEPERESRDLYWLRRAAAEKKFDVQVNPVSHYLASLALVGPNSRAILQELTKSDVSDTGFPMRSTRLMRLGPVSTVAARSSTTTGQLSYEIFHNRADSAKLYDAIFGIGRQHGIVNFGQTTLNMMRLEHGYKIWGRELTLDTNPFESGIGNLVDLERKEFIGREAAVQLSKQKYNRRLALITFDAQMPIDVRAIPSGMEVLRREGSDERVGQITSGCYSVRLQCPLAFAWVDADVMPNETLTVDVGTLKSLKGTILEHIPHSPIH</sequence>
<dbReference type="InterPro" id="IPR006222">
    <property type="entry name" value="GCVT_N"/>
</dbReference>
<evidence type="ECO:0000259" key="2">
    <source>
        <dbReference type="Pfam" id="PF01266"/>
    </source>
</evidence>
<feature type="domain" description="GCVT N-terminal" evidence="3">
    <location>
        <begin position="455"/>
        <end position="739"/>
    </location>
</feature>
<dbReference type="SUPFAM" id="SSF103025">
    <property type="entry name" value="Folate-binding domain"/>
    <property type="match status" value="1"/>
</dbReference>
<organism evidence="6 7">
    <name type="scientific">Mesorhabditis spiculigera</name>
    <dbReference type="NCBI Taxonomy" id="96644"/>
    <lineage>
        <taxon>Eukaryota</taxon>
        <taxon>Metazoa</taxon>
        <taxon>Ecdysozoa</taxon>
        <taxon>Nematoda</taxon>
        <taxon>Chromadorea</taxon>
        <taxon>Rhabditida</taxon>
        <taxon>Rhabditina</taxon>
        <taxon>Rhabditomorpha</taxon>
        <taxon>Rhabditoidea</taxon>
        <taxon>Rhabditidae</taxon>
        <taxon>Mesorhabditinae</taxon>
        <taxon>Mesorhabditis</taxon>
    </lineage>
</organism>
<dbReference type="Pfam" id="PF08669">
    <property type="entry name" value="GCV_T_C"/>
    <property type="match status" value="1"/>
</dbReference>
<dbReference type="InterPro" id="IPR027266">
    <property type="entry name" value="TrmE/GcvT-like"/>
</dbReference>
<accession>A0AA36CXT9</accession>
<evidence type="ECO:0000259" key="5">
    <source>
        <dbReference type="Pfam" id="PF16350"/>
    </source>
</evidence>
<comment type="caution">
    <text evidence="6">The sequence shown here is derived from an EMBL/GenBank/DDBJ whole genome shotgun (WGS) entry which is preliminary data.</text>
</comment>